<dbReference type="EC" id="2.4.-.-" evidence="2"/>
<organism evidence="2 3">
    <name type="scientific">Tigheibacillus jepli</name>
    <dbReference type="NCBI Taxonomy" id="3035914"/>
    <lineage>
        <taxon>Bacteria</taxon>
        <taxon>Bacillati</taxon>
        <taxon>Bacillota</taxon>
        <taxon>Bacilli</taxon>
        <taxon>Bacillales</taxon>
        <taxon>Bacillaceae</taxon>
        <taxon>Tigheibacillus</taxon>
    </lineage>
</organism>
<evidence type="ECO:0000313" key="2">
    <source>
        <dbReference type="EMBL" id="MDY0405041.1"/>
    </source>
</evidence>
<evidence type="ECO:0000313" key="3">
    <source>
        <dbReference type="Proteomes" id="UP001228376"/>
    </source>
</evidence>
<dbReference type="Gene3D" id="3.40.50.2000">
    <property type="entry name" value="Glycogen Phosphorylase B"/>
    <property type="match status" value="1"/>
</dbReference>
<name>A0ABU5CGB5_9BACI</name>
<accession>A0ABU5CGB5</accession>
<proteinExistence type="predicted"/>
<gene>
    <name evidence="2" type="ORF">P5G51_006175</name>
</gene>
<feature type="domain" description="Spore protein YkvP/CgeB glycosyl transferase-like" evidence="1">
    <location>
        <begin position="134"/>
        <end position="242"/>
    </location>
</feature>
<comment type="caution">
    <text evidence="2">The sequence shown here is derived from an EMBL/GenBank/DDBJ whole genome shotgun (WGS) entry which is preliminary data.</text>
</comment>
<dbReference type="Proteomes" id="UP001228376">
    <property type="component" value="Unassembled WGS sequence"/>
</dbReference>
<reference evidence="2 3" key="1">
    <citation type="submission" date="2023-10" db="EMBL/GenBank/DDBJ databases">
        <title>179-bfca-hs.</title>
        <authorList>
            <person name="Miliotis G."/>
            <person name="Sengupta P."/>
            <person name="Hameed A."/>
            <person name="Chuvochina M."/>
            <person name="Mcdonagh F."/>
            <person name="Simpson A.C."/>
            <person name="Singh N.K."/>
            <person name="Rekha P.D."/>
            <person name="Raman K."/>
            <person name="Hugenholtz P."/>
            <person name="Venkateswaran K."/>
        </authorList>
    </citation>
    <scope>NUCLEOTIDE SEQUENCE [LARGE SCALE GENOMIC DNA]</scope>
    <source>
        <strain evidence="2 3">179-BFC-A-HS</strain>
    </source>
</reference>
<keyword evidence="3" id="KW-1185">Reference proteome</keyword>
<sequence length="249" mass="28852">MGIPKGCFVIDLHWSPSARRKYIEDNGINLVFSVTKHPFLKVFPELKEKLCWIPWSINPAIMKDWGMEKDIDSLLMGLVYVDKENRGRFALPRKIPPRGRYLFRDVVFEKMKDVSGFVFHPHPGHRVTKSDLLIANEDYAKELNRAKLFFTCGSRNETGGVAVLKFFEAPACKTLLLAEENDDIKELGFVDKENFISCTINNVVENANYYLAHDDERIRITENGYKFIHQYHTNEQRAKQIIQAIETIL</sequence>
<protein>
    <submittedName>
        <fullName evidence="2">Glycosyltransferase</fullName>
        <ecNumber evidence="2">2.4.-.-</ecNumber>
    </submittedName>
</protein>
<dbReference type="EMBL" id="JAROCA020000001">
    <property type="protein sequence ID" value="MDY0405041.1"/>
    <property type="molecule type" value="Genomic_DNA"/>
</dbReference>
<dbReference type="Pfam" id="PF13524">
    <property type="entry name" value="Glyco_trans_1_2"/>
    <property type="match status" value="1"/>
</dbReference>
<evidence type="ECO:0000259" key="1">
    <source>
        <dbReference type="Pfam" id="PF13524"/>
    </source>
</evidence>
<dbReference type="GO" id="GO:0016757">
    <property type="term" value="F:glycosyltransferase activity"/>
    <property type="evidence" value="ECO:0007669"/>
    <property type="project" value="UniProtKB-KW"/>
</dbReference>
<keyword evidence="2" id="KW-0808">Transferase</keyword>
<dbReference type="RefSeq" id="WP_320384395.1">
    <property type="nucleotide sequence ID" value="NZ_JAROCA020000001.1"/>
</dbReference>
<dbReference type="InterPro" id="IPR055259">
    <property type="entry name" value="YkvP/CgeB_Glyco_trans-like"/>
</dbReference>
<keyword evidence="2" id="KW-0328">Glycosyltransferase</keyword>